<feature type="region of interest" description="Disordered" evidence="1">
    <location>
        <begin position="319"/>
        <end position="345"/>
    </location>
</feature>
<dbReference type="AlphaFoldDB" id="A0A914PVD7"/>
<protein>
    <submittedName>
        <fullName evidence="3">Uncharacterized protein</fullName>
    </submittedName>
</protein>
<evidence type="ECO:0000313" key="2">
    <source>
        <dbReference type="Proteomes" id="UP000887578"/>
    </source>
</evidence>
<sequence>MVLQKLFSKQRCSFSRTLIESSTQKLTPASPKIPVLHISAYTTEAKTALERQLSYRPSNINRLQHSNYPYDSILQQQQKLSPSEFRQNGPRGITLASSLSSNSHKQEIQSSKVQKKKKSVTFDHQDHFKVIPSRQELEEDHNNWSPNGTHRTKLPIFSYTSIYNRQTQSDSGGQASNSKKRRANDIGNNEFEAPKNKIPKLAAAGLKDVAAQGPIRNHSLNGNMMLRSNVIRSDQFLSNGFNLNNGSQLPWRPPLRNYSLNGNLKLRSNVMKNDQFSSNGFLDHSKFPQRLPRRKILLNGNMMLRSSVMKNDQFLSNGFNLNNGSQLPRRPPRRKQSSKPYYERFPRINLKDRKSHEPAQSCLDVLWKILWMPKRRTKQFESC</sequence>
<proteinExistence type="predicted"/>
<name>A0A914PVD7_9BILA</name>
<keyword evidence="2" id="KW-1185">Reference proteome</keyword>
<reference evidence="3" key="1">
    <citation type="submission" date="2022-11" db="UniProtKB">
        <authorList>
            <consortium name="WormBaseParasite"/>
        </authorList>
    </citation>
    <scope>IDENTIFICATION</scope>
</reference>
<dbReference type="Proteomes" id="UP000887578">
    <property type="component" value="Unplaced"/>
</dbReference>
<accession>A0A914PVD7</accession>
<organism evidence="2 3">
    <name type="scientific">Panagrolaimus davidi</name>
    <dbReference type="NCBI Taxonomy" id="227884"/>
    <lineage>
        <taxon>Eukaryota</taxon>
        <taxon>Metazoa</taxon>
        <taxon>Ecdysozoa</taxon>
        <taxon>Nematoda</taxon>
        <taxon>Chromadorea</taxon>
        <taxon>Rhabditida</taxon>
        <taxon>Tylenchina</taxon>
        <taxon>Panagrolaimomorpha</taxon>
        <taxon>Panagrolaimoidea</taxon>
        <taxon>Panagrolaimidae</taxon>
        <taxon>Panagrolaimus</taxon>
    </lineage>
</organism>
<dbReference type="WBParaSite" id="PDA_v2.g22710.t1">
    <property type="protein sequence ID" value="PDA_v2.g22710.t1"/>
    <property type="gene ID" value="PDA_v2.g22710"/>
</dbReference>
<evidence type="ECO:0000256" key="1">
    <source>
        <dbReference type="SAM" id="MobiDB-lite"/>
    </source>
</evidence>
<feature type="region of interest" description="Disordered" evidence="1">
    <location>
        <begin position="79"/>
        <end position="121"/>
    </location>
</feature>
<feature type="compositionally biased region" description="Polar residues" evidence="1">
    <location>
        <begin position="166"/>
        <end position="177"/>
    </location>
</feature>
<evidence type="ECO:0000313" key="3">
    <source>
        <dbReference type="WBParaSite" id="PDA_v2.g22710.t1"/>
    </source>
</evidence>
<feature type="region of interest" description="Disordered" evidence="1">
    <location>
        <begin position="166"/>
        <end position="194"/>
    </location>
</feature>